<keyword evidence="4 5" id="KW-0663">Pyridoxal phosphate</keyword>
<evidence type="ECO:0000256" key="2">
    <source>
        <dbReference type="ARBA" id="ARBA00009077"/>
    </source>
</evidence>
<dbReference type="GO" id="GO:0019346">
    <property type="term" value="P:transsulfuration"/>
    <property type="evidence" value="ECO:0007669"/>
    <property type="project" value="InterPro"/>
</dbReference>
<evidence type="ECO:0000256" key="1">
    <source>
        <dbReference type="ARBA" id="ARBA00001933"/>
    </source>
</evidence>
<evidence type="ECO:0000256" key="3">
    <source>
        <dbReference type="ARBA" id="ARBA00022679"/>
    </source>
</evidence>
<dbReference type="GO" id="GO:0003961">
    <property type="term" value="F:O-acetylhomoserine aminocarboxypropyltransferase activity"/>
    <property type="evidence" value="ECO:0007669"/>
    <property type="project" value="TreeGrafter"/>
</dbReference>
<reference evidence="7 8" key="1">
    <citation type="journal article" date="2016" name="Nat. Commun.">
        <title>Thousands of microbial genomes shed light on interconnected biogeochemical processes in an aquifer system.</title>
        <authorList>
            <person name="Anantharaman K."/>
            <person name="Brown C.T."/>
            <person name="Hug L.A."/>
            <person name="Sharon I."/>
            <person name="Castelle C.J."/>
            <person name="Probst A.J."/>
            <person name="Thomas B.C."/>
            <person name="Singh A."/>
            <person name="Wilkins M.J."/>
            <person name="Karaoz U."/>
            <person name="Brodie E.L."/>
            <person name="Williams K.H."/>
            <person name="Hubbard S.S."/>
            <person name="Banfield J.F."/>
        </authorList>
    </citation>
    <scope>NUCLEOTIDE SEQUENCE [LARGE SCALE GENOMIC DNA]</scope>
</reference>
<dbReference type="NCBIfam" id="TIGR01326">
    <property type="entry name" value="OAH_OAS_sulfhy"/>
    <property type="match status" value="1"/>
</dbReference>
<dbReference type="InterPro" id="IPR054542">
    <property type="entry name" value="Cys_met_metab_PP"/>
</dbReference>
<gene>
    <name evidence="7" type="ORF">A2557_03485</name>
</gene>
<proteinExistence type="inferred from homology"/>
<dbReference type="AlphaFoldDB" id="A0A1F6GRG0"/>
<dbReference type="EMBL" id="MFNF01000043">
    <property type="protein sequence ID" value="OGH00722.1"/>
    <property type="molecule type" value="Genomic_DNA"/>
</dbReference>
<organism evidence="7 8">
    <name type="scientific">Candidatus Lambdaproteobacteria bacterium RIFOXYD2_FULL_56_26</name>
    <dbReference type="NCBI Taxonomy" id="1817773"/>
    <lineage>
        <taxon>Bacteria</taxon>
        <taxon>Pseudomonadati</taxon>
        <taxon>Pseudomonadota</taxon>
        <taxon>Candidatus Lambdaproteobacteria</taxon>
    </lineage>
</organism>
<comment type="cofactor">
    <cofactor evidence="1 6">
        <name>pyridoxal 5'-phosphate</name>
        <dbReference type="ChEBI" id="CHEBI:597326"/>
    </cofactor>
</comment>
<dbReference type="GO" id="GO:0005737">
    <property type="term" value="C:cytoplasm"/>
    <property type="evidence" value="ECO:0007669"/>
    <property type="project" value="TreeGrafter"/>
</dbReference>
<dbReference type="Proteomes" id="UP000177583">
    <property type="component" value="Unassembled WGS sequence"/>
</dbReference>
<dbReference type="InterPro" id="IPR006235">
    <property type="entry name" value="OAc-hSer/O-AcSer_sulfhydrylase"/>
</dbReference>
<keyword evidence="3 7" id="KW-0808">Transferase</keyword>
<name>A0A1F6GRG0_9PROT</name>
<dbReference type="InterPro" id="IPR015424">
    <property type="entry name" value="PyrdxlP-dep_Trfase"/>
</dbReference>
<dbReference type="GO" id="GO:0006535">
    <property type="term" value="P:cysteine biosynthetic process from serine"/>
    <property type="evidence" value="ECO:0007669"/>
    <property type="project" value="TreeGrafter"/>
</dbReference>
<dbReference type="CDD" id="cd00614">
    <property type="entry name" value="CGS_like"/>
    <property type="match status" value="1"/>
</dbReference>
<dbReference type="GO" id="GO:0004124">
    <property type="term" value="F:cysteine synthase activity"/>
    <property type="evidence" value="ECO:0007669"/>
    <property type="project" value="TreeGrafter"/>
</dbReference>
<dbReference type="InterPro" id="IPR015421">
    <property type="entry name" value="PyrdxlP-dep_Trfase_major"/>
</dbReference>
<dbReference type="GO" id="GO:0071269">
    <property type="term" value="P:L-homocysteine biosynthetic process"/>
    <property type="evidence" value="ECO:0007669"/>
    <property type="project" value="TreeGrafter"/>
</dbReference>
<accession>A0A1F6GRG0</accession>
<feature type="modified residue" description="N6-(pyridoxal phosphate)lysine" evidence="5">
    <location>
        <position position="208"/>
    </location>
</feature>
<comment type="caution">
    <text evidence="7">The sequence shown here is derived from an EMBL/GenBank/DDBJ whole genome shotgun (WGS) entry which is preliminary data.</text>
</comment>
<evidence type="ECO:0000313" key="8">
    <source>
        <dbReference type="Proteomes" id="UP000177583"/>
    </source>
</evidence>
<evidence type="ECO:0000256" key="5">
    <source>
        <dbReference type="PIRSR" id="PIRSR001434-2"/>
    </source>
</evidence>
<dbReference type="InterPro" id="IPR015422">
    <property type="entry name" value="PyrdxlP-dep_Trfase_small"/>
</dbReference>
<sequence length="425" mass="45762">MAQKYRIETQAVHAGQVPDPTTNSRAVPIYQTTSYTFNSPEHGANLFALKEFGNIYTRIMNPTTDVFEKRIAEMEGGVAALGVASGQSAEFLALTNIAGAGDEIVSASSLYGGTYTLFCHTLPHFGIKVHFADVTKPETLEAKINDKTKALYIESIGNPDGSVPDFAKIAAIAHKHKIPLVVDSTFATPILCRPFEFGADILIHSATKFIGGHGTSIGGVIVDSGKFDWAGSGKFPKLVNPDPAYHGVSYTGAFGNLAFIIKARVTLLRDIGPAMSPFNAFLFLQGLETLHLRIERHSQNALKLATWLAKHPKVESVNFTGLPYHPSHELAKRQFTAGMFGSIFCFRVKGGLEAGKAFIGKVKLASHLANVADAKTLVIHPASTTHQQLTQAEQASAGVLPDLIRVSVGIEHIDDIIADFDQALN</sequence>
<dbReference type="PROSITE" id="PS00868">
    <property type="entry name" value="CYS_MET_METAB_PP"/>
    <property type="match status" value="1"/>
</dbReference>
<evidence type="ECO:0000256" key="4">
    <source>
        <dbReference type="ARBA" id="ARBA00022898"/>
    </source>
</evidence>
<dbReference type="Pfam" id="PF01053">
    <property type="entry name" value="Cys_Met_Meta_PP"/>
    <property type="match status" value="1"/>
</dbReference>
<dbReference type="PANTHER" id="PTHR43797:SF2">
    <property type="entry name" value="HOMOCYSTEINE_CYSTEINE SYNTHASE"/>
    <property type="match status" value="1"/>
</dbReference>
<evidence type="ECO:0000313" key="7">
    <source>
        <dbReference type="EMBL" id="OGH00722.1"/>
    </source>
</evidence>
<dbReference type="PIRSF" id="PIRSF001434">
    <property type="entry name" value="CGS"/>
    <property type="match status" value="1"/>
</dbReference>
<dbReference type="FunFam" id="3.40.640.10:FF:000035">
    <property type="entry name" value="O-succinylhomoserine sulfhydrylase"/>
    <property type="match status" value="1"/>
</dbReference>
<dbReference type="Gene3D" id="3.90.1150.10">
    <property type="entry name" value="Aspartate Aminotransferase, domain 1"/>
    <property type="match status" value="1"/>
</dbReference>
<protein>
    <submittedName>
        <fullName evidence="7">O-acetylhomoserine aminocarboxypropyltransferase</fullName>
    </submittedName>
</protein>
<dbReference type="Gene3D" id="3.40.640.10">
    <property type="entry name" value="Type I PLP-dependent aspartate aminotransferase-like (Major domain)"/>
    <property type="match status" value="1"/>
</dbReference>
<dbReference type="PANTHER" id="PTHR43797">
    <property type="entry name" value="HOMOCYSTEINE/CYSTEINE SYNTHASE"/>
    <property type="match status" value="1"/>
</dbReference>
<dbReference type="GO" id="GO:0030170">
    <property type="term" value="F:pyridoxal phosphate binding"/>
    <property type="evidence" value="ECO:0007669"/>
    <property type="project" value="InterPro"/>
</dbReference>
<dbReference type="InterPro" id="IPR000277">
    <property type="entry name" value="Cys/Met-Metab_PyrdxlP-dep_enz"/>
</dbReference>
<dbReference type="SUPFAM" id="SSF53383">
    <property type="entry name" value="PLP-dependent transferases"/>
    <property type="match status" value="1"/>
</dbReference>
<evidence type="ECO:0000256" key="6">
    <source>
        <dbReference type="RuleBase" id="RU362118"/>
    </source>
</evidence>
<comment type="similarity">
    <text evidence="2 6">Belongs to the trans-sulfuration enzymes family.</text>
</comment>